<dbReference type="Proteomes" id="UP000005239">
    <property type="component" value="Unassembled WGS sequence"/>
</dbReference>
<dbReference type="AlphaFoldDB" id="A0A2A6BM55"/>
<dbReference type="PANTHER" id="PTHR31464:SF7">
    <property type="entry name" value="DUF4781 DOMAIN-CONTAINING PROTEIN"/>
    <property type="match status" value="1"/>
</dbReference>
<dbReference type="InterPro" id="IPR007767">
    <property type="entry name" value="DUF684"/>
</dbReference>
<keyword evidence="2" id="KW-1185">Reference proteome</keyword>
<sequence>MRNLLLFAVAFLLSSVTGESNIEATIDAVNDALQFGMLAFPVSPLAASGVTLAATFIKLATDGNSMDDEKLRLITALSGKMDQLSYAIRDNNANLRKLIVEHEFTYNVIIHVETMEHLMRDVLKYRSAESIRSFENFCSRHDPHHLVIQFAHTFAQGLNYDSVTEAMENAISQVNHRLDRFIAEYKPTYWPHVVEQLMRETADQYHGWNYGVIADKVKDALETIYTTVWQIRLSYQIRNINPRSRDMTDLGSQTRHVAQFRRGGCNMVVARSTSVHYRSDEEKNHMSHEVMKWAKPEHIVVRGDNGMQASRDHIYNSVPKAGFVGLIGVEHNIHIKWTGGNNLEPGRWTMCPRYEEYESYRSSYMLGIPFKTGIALRHTSDVMLIVGFN</sequence>
<reference evidence="1" key="2">
    <citation type="submission" date="2022-06" db="UniProtKB">
        <authorList>
            <consortium name="EnsemblMetazoa"/>
        </authorList>
    </citation>
    <scope>IDENTIFICATION</scope>
    <source>
        <strain evidence="1">PS312</strain>
    </source>
</reference>
<organism evidence="1 2">
    <name type="scientific">Pristionchus pacificus</name>
    <name type="common">Parasitic nematode worm</name>
    <dbReference type="NCBI Taxonomy" id="54126"/>
    <lineage>
        <taxon>Eukaryota</taxon>
        <taxon>Metazoa</taxon>
        <taxon>Ecdysozoa</taxon>
        <taxon>Nematoda</taxon>
        <taxon>Chromadorea</taxon>
        <taxon>Rhabditida</taxon>
        <taxon>Rhabditina</taxon>
        <taxon>Diplogasteromorpha</taxon>
        <taxon>Diplogasteroidea</taxon>
        <taxon>Neodiplogasteridae</taxon>
        <taxon>Pristionchus</taxon>
    </lineage>
</organism>
<accession>A0A2A6BM55</accession>
<accession>A0A8R1YPH7</accession>
<protein>
    <submittedName>
        <fullName evidence="1">Uncharacterized protein</fullName>
    </submittedName>
</protein>
<evidence type="ECO:0000313" key="2">
    <source>
        <dbReference type="Proteomes" id="UP000005239"/>
    </source>
</evidence>
<dbReference type="PANTHER" id="PTHR31464">
    <property type="entry name" value="PROTEIN CBG01266"/>
    <property type="match status" value="1"/>
</dbReference>
<gene>
    <name evidence="1" type="primary">WBGene00274388</name>
</gene>
<reference evidence="2" key="1">
    <citation type="journal article" date="2008" name="Nat. Genet.">
        <title>The Pristionchus pacificus genome provides a unique perspective on nematode lifestyle and parasitism.</title>
        <authorList>
            <person name="Dieterich C."/>
            <person name="Clifton S.W."/>
            <person name="Schuster L.N."/>
            <person name="Chinwalla A."/>
            <person name="Delehaunty K."/>
            <person name="Dinkelacker I."/>
            <person name="Fulton L."/>
            <person name="Fulton R."/>
            <person name="Godfrey J."/>
            <person name="Minx P."/>
            <person name="Mitreva M."/>
            <person name="Roeseler W."/>
            <person name="Tian H."/>
            <person name="Witte H."/>
            <person name="Yang S.P."/>
            <person name="Wilson R.K."/>
            <person name="Sommer R.J."/>
        </authorList>
    </citation>
    <scope>NUCLEOTIDE SEQUENCE [LARGE SCALE GENOMIC DNA]</scope>
    <source>
        <strain evidence="2">PS312</strain>
    </source>
</reference>
<dbReference type="EnsemblMetazoa" id="PPA36019.1">
    <property type="protein sequence ID" value="PPA36019.1"/>
    <property type="gene ID" value="WBGene00274388"/>
</dbReference>
<evidence type="ECO:0000313" key="1">
    <source>
        <dbReference type="EnsemblMetazoa" id="PPA36019.1"/>
    </source>
</evidence>
<dbReference type="Pfam" id="PF05075">
    <property type="entry name" value="DUF684"/>
    <property type="match status" value="1"/>
</dbReference>
<proteinExistence type="predicted"/>
<name>A0A2A6BM55_PRIPA</name>